<dbReference type="Proteomes" id="UP000075886">
    <property type="component" value="Unassembled WGS sequence"/>
</dbReference>
<feature type="domain" description="C-type lectin" evidence="2">
    <location>
        <begin position="69"/>
        <end position="185"/>
    </location>
</feature>
<protein>
    <recommendedName>
        <fullName evidence="2">C-type lectin domain-containing protein</fullName>
    </recommendedName>
</protein>
<sequence length="190" mass="21542">MLIVSFVLNMASRRTISTLFLFVVVPLVSCNIAGLETVEHFLIRNQCTCPCKPSEQKKFLIPSTRTSDWFGAVAFCRSIEMEMAEVLSAAEAQALREVIQEEEADDGGEEYPFYWIGANDLGVLGTYRWALTGRAVQYTNWAEGEPNNGRAEESQLPTERCVAVGAEAHQWNDFQCTLRKRFVCQRFRDE</sequence>
<reference evidence="3" key="2">
    <citation type="submission" date="2020-05" db="UniProtKB">
        <authorList>
            <consortium name="EnsemblMetazoa"/>
        </authorList>
    </citation>
    <scope>IDENTIFICATION</scope>
    <source>
        <strain evidence="3">FAR1</strain>
    </source>
</reference>
<evidence type="ECO:0000313" key="4">
    <source>
        <dbReference type="Proteomes" id="UP000075886"/>
    </source>
</evidence>
<proteinExistence type="predicted"/>
<accession>A0A182Q9E2</accession>
<dbReference type="CDD" id="cd00037">
    <property type="entry name" value="CLECT"/>
    <property type="match status" value="1"/>
</dbReference>
<dbReference type="PROSITE" id="PS00615">
    <property type="entry name" value="C_TYPE_LECTIN_1"/>
    <property type="match status" value="1"/>
</dbReference>
<evidence type="ECO:0000313" key="3">
    <source>
        <dbReference type="EnsemblMetazoa" id="AFAF005660-PA"/>
    </source>
</evidence>
<dbReference type="Gene3D" id="3.10.100.10">
    <property type="entry name" value="Mannose-Binding Protein A, subunit A"/>
    <property type="match status" value="1"/>
</dbReference>
<dbReference type="PROSITE" id="PS50041">
    <property type="entry name" value="C_TYPE_LECTIN_2"/>
    <property type="match status" value="1"/>
</dbReference>
<reference evidence="4" key="1">
    <citation type="submission" date="2014-01" db="EMBL/GenBank/DDBJ databases">
        <title>The Genome Sequence of Anopheles farauti FAR1 (V2).</title>
        <authorList>
            <consortium name="The Broad Institute Genomics Platform"/>
            <person name="Neafsey D.E."/>
            <person name="Besansky N."/>
            <person name="Howell P."/>
            <person name="Walton C."/>
            <person name="Young S.K."/>
            <person name="Zeng Q."/>
            <person name="Gargeya S."/>
            <person name="Fitzgerald M."/>
            <person name="Haas B."/>
            <person name="Abouelleil A."/>
            <person name="Allen A.W."/>
            <person name="Alvarado L."/>
            <person name="Arachchi H.M."/>
            <person name="Berlin A.M."/>
            <person name="Chapman S.B."/>
            <person name="Gainer-Dewar J."/>
            <person name="Goldberg J."/>
            <person name="Griggs A."/>
            <person name="Gujja S."/>
            <person name="Hansen M."/>
            <person name="Howarth C."/>
            <person name="Imamovic A."/>
            <person name="Ireland A."/>
            <person name="Larimer J."/>
            <person name="McCowan C."/>
            <person name="Murphy C."/>
            <person name="Pearson M."/>
            <person name="Poon T.W."/>
            <person name="Priest M."/>
            <person name="Roberts A."/>
            <person name="Saif S."/>
            <person name="Shea T."/>
            <person name="Sisk P."/>
            <person name="Sykes S."/>
            <person name="Wortman J."/>
            <person name="Nusbaum C."/>
            <person name="Birren B."/>
        </authorList>
    </citation>
    <scope>NUCLEOTIDE SEQUENCE [LARGE SCALE GENOMIC DNA]</scope>
    <source>
        <strain evidence="4">FAR1</strain>
    </source>
</reference>
<evidence type="ECO:0000256" key="1">
    <source>
        <dbReference type="ARBA" id="ARBA00023157"/>
    </source>
</evidence>
<dbReference type="AlphaFoldDB" id="A0A182Q9E2"/>
<dbReference type="SUPFAM" id="SSF56436">
    <property type="entry name" value="C-type lectin-like"/>
    <property type="match status" value="1"/>
</dbReference>
<dbReference type="SMART" id="SM00034">
    <property type="entry name" value="CLECT"/>
    <property type="match status" value="1"/>
</dbReference>
<evidence type="ECO:0000259" key="2">
    <source>
        <dbReference type="PROSITE" id="PS50041"/>
    </source>
</evidence>
<dbReference type="InterPro" id="IPR050111">
    <property type="entry name" value="C-type_lectin/snaclec_domain"/>
</dbReference>
<keyword evidence="1" id="KW-1015">Disulfide bond</keyword>
<dbReference type="EnsemblMetazoa" id="AFAF005660-RA">
    <property type="protein sequence ID" value="AFAF005660-PA"/>
    <property type="gene ID" value="AFAF005660"/>
</dbReference>
<dbReference type="VEuPathDB" id="VectorBase:AFAF005660"/>
<dbReference type="InterPro" id="IPR016186">
    <property type="entry name" value="C-type_lectin-like/link_sf"/>
</dbReference>
<dbReference type="STRING" id="69004.A0A182Q9E2"/>
<organism evidence="3 4">
    <name type="scientific">Anopheles farauti</name>
    <dbReference type="NCBI Taxonomy" id="69004"/>
    <lineage>
        <taxon>Eukaryota</taxon>
        <taxon>Metazoa</taxon>
        <taxon>Ecdysozoa</taxon>
        <taxon>Arthropoda</taxon>
        <taxon>Hexapoda</taxon>
        <taxon>Insecta</taxon>
        <taxon>Pterygota</taxon>
        <taxon>Neoptera</taxon>
        <taxon>Endopterygota</taxon>
        <taxon>Diptera</taxon>
        <taxon>Nematocera</taxon>
        <taxon>Culicoidea</taxon>
        <taxon>Culicidae</taxon>
        <taxon>Anophelinae</taxon>
        <taxon>Anopheles</taxon>
    </lineage>
</organism>
<dbReference type="InterPro" id="IPR018378">
    <property type="entry name" value="C-type_lectin_CS"/>
</dbReference>
<dbReference type="InterPro" id="IPR001304">
    <property type="entry name" value="C-type_lectin-like"/>
</dbReference>
<name>A0A182Q9E2_9DIPT</name>
<dbReference type="InterPro" id="IPR016187">
    <property type="entry name" value="CTDL_fold"/>
</dbReference>
<dbReference type="Pfam" id="PF00059">
    <property type="entry name" value="Lectin_C"/>
    <property type="match status" value="1"/>
</dbReference>
<keyword evidence="4" id="KW-1185">Reference proteome</keyword>
<dbReference type="EMBL" id="AXCN02000907">
    <property type="status" value="NOT_ANNOTATED_CDS"/>
    <property type="molecule type" value="Genomic_DNA"/>
</dbReference>
<dbReference type="PANTHER" id="PTHR22803">
    <property type="entry name" value="MANNOSE, PHOSPHOLIPASE, LECTIN RECEPTOR RELATED"/>
    <property type="match status" value="1"/>
</dbReference>